<dbReference type="HOGENOM" id="CLU_2800192_0_0_6"/>
<dbReference type="Proteomes" id="UP000004471">
    <property type="component" value="Unassembled WGS sequence"/>
</dbReference>
<organism evidence="1 2">
    <name type="scientific">Pseudomonas syringae pv. japonica str. M301072</name>
    <dbReference type="NCBI Taxonomy" id="629262"/>
    <lineage>
        <taxon>Bacteria</taxon>
        <taxon>Pseudomonadati</taxon>
        <taxon>Pseudomonadota</taxon>
        <taxon>Gammaproteobacteria</taxon>
        <taxon>Pseudomonadales</taxon>
        <taxon>Pseudomonadaceae</taxon>
        <taxon>Pseudomonas</taxon>
        <taxon>Pseudomonas syringae</taxon>
    </lineage>
</organism>
<dbReference type="EMBL" id="AEAH01002442">
    <property type="protein sequence ID" value="EGH34344.1"/>
    <property type="molecule type" value="Genomic_DNA"/>
</dbReference>
<dbReference type="SUPFAM" id="SSF53850">
    <property type="entry name" value="Periplasmic binding protein-like II"/>
    <property type="match status" value="1"/>
</dbReference>
<sequence length="67" mass="7092">DLLKPEYKGMVGYLDPSSAFVGYVSAVAINQAMGGTLDNFGPAIDYFQKLAKNSPSAATLSGWSTMQ</sequence>
<accession>F3FVV2</accession>
<proteinExistence type="predicted"/>
<reference evidence="1 2" key="1">
    <citation type="journal article" date="2011" name="PLoS Pathog.">
        <title>Dynamic evolution of pathogenicity revealed by sequencing and comparative genomics of 19 Pseudomonas syringae isolates.</title>
        <authorList>
            <person name="Baltrus D.A."/>
            <person name="Nishimura M.T."/>
            <person name="Romanchuk A."/>
            <person name="Chang J.H."/>
            <person name="Mukhtar M.S."/>
            <person name="Cherkis K."/>
            <person name="Roach J."/>
            <person name="Grant S.R."/>
            <person name="Jones C.D."/>
            <person name="Dangl J.L."/>
        </authorList>
    </citation>
    <scope>NUCLEOTIDE SEQUENCE [LARGE SCALE GENOMIC DNA]</scope>
    <source>
        <strain evidence="2">M301072PT</strain>
    </source>
</reference>
<feature type="non-terminal residue" evidence="1">
    <location>
        <position position="1"/>
    </location>
</feature>
<comment type="caution">
    <text evidence="1">The sequence shown here is derived from an EMBL/GenBank/DDBJ whole genome shotgun (WGS) entry which is preliminary data.</text>
</comment>
<gene>
    <name evidence="1" type="ORF">PSYJA_37564</name>
</gene>
<name>F3FVV2_PSESX</name>
<evidence type="ECO:0000313" key="2">
    <source>
        <dbReference type="Proteomes" id="UP000004471"/>
    </source>
</evidence>
<dbReference type="AlphaFoldDB" id="F3FVV2"/>
<protein>
    <submittedName>
        <fullName evidence="1">Extracellular solute-binding protein</fullName>
    </submittedName>
</protein>
<evidence type="ECO:0000313" key="1">
    <source>
        <dbReference type="EMBL" id="EGH34344.1"/>
    </source>
</evidence>
<dbReference type="Gene3D" id="3.40.190.10">
    <property type="entry name" value="Periplasmic binding protein-like II"/>
    <property type="match status" value="1"/>
</dbReference>